<keyword evidence="7" id="KW-1185">Reference proteome</keyword>
<dbReference type="EMBL" id="CAJZBQ010000004">
    <property type="protein sequence ID" value="CAG9311510.1"/>
    <property type="molecule type" value="Genomic_DNA"/>
</dbReference>
<evidence type="ECO:0000313" key="7">
    <source>
        <dbReference type="Proteomes" id="UP001162131"/>
    </source>
</evidence>
<evidence type="ECO:0000259" key="5">
    <source>
        <dbReference type="PROSITE" id="PS50072"/>
    </source>
</evidence>
<dbReference type="InterPro" id="IPR024936">
    <property type="entry name" value="Cyclophilin-type_PPIase"/>
</dbReference>
<comment type="caution">
    <text evidence="6">The sequence shown here is derived from an EMBL/GenBank/DDBJ whole genome shotgun (WGS) entry which is preliminary data.</text>
</comment>
<dbReference type="GO" id="GO:0006457">
    <property type="term" value="P:protein folding"/>
    <property type="evidence" value="ECO:0007669"/>
    <property type="project" value="TreeGrafter"/>
</dbReference>
<name>A0AAU9ICA8_9CILI</name>
<gene>
    <name evidence="6" type="ORF">BSTOLATCC_MIC3799</name>
</gene>
<dbReference type="InterPro" id="IPR029000">
    <property type="entry name" value="Cyclophilin-like_dom_sf"/>
</dbReference>
<feature type="chain" id="PRO_5043851999" description="Peptidyl-prolyl cis-trans isomerase" evidence="4">
    <location>
        <begin position="16"/>
        <end position="193"/>
    </location>
</feature>
<comment type="similarity">
    <text evidence="3">Belongs to the cyclophilin-type PPIase family.</text>
</comment>
<comment type="function">
    <text evidence="3">PPIases accelerate the folding of proteins. It catalyzes the cis-trans isomerization of proline imidic peptide bonds in oligopeptides.</text>
</comment>
<dbReference type="PANTHER" id="PTHR11071">
    <property type="entry name" value="PEPTIDYL-PROLYL CIS-TRANS ISOMERASE"/>
    <property type="match status" value="1"/>
</dbReference>
<sequence length="193" mass="20739">MRSLIIACLIIAVLGRIHDAEITNKVFFDITIDDKYEGRIIFGLYGKVVPKTVENFRALCTGENGVNGEGIPLHYKGSTFHMIVPGLMIQGGDFTRGDGSGGESIYARRFDDENFALSHKAAGILSMGNLGPNCNSSLFIVTTKPAPLLDGRNVVFGEVIEGYDVVKKIESKGSLDGTQSAKVVISDSGELPL</sequence>
<dbReference type="InterPro" id="IPR002130">
    <property type="entry name" value="Cyclophilin-type_PPIase_dom"/>
</dbReference>
<evidence type="ECO:0000256" key="2">
    <source>
        <dbReference type="ARBA" id="ARBA00023235"/>
    </source>
</evidence>
<dbReference type="PANTHER" id="PTHR11071:SF561">
    <property type="entry name" value="PEPTIDYL-PROLYL CIS-TRANS ISOMERASE D-RELATED"/>
    <property type="match status" value="1"/>
</dbReference>
<dbReference type="SUPFAM" id="SSF50891">
    <property type="entry name" value="Cyclophilin-like"/>
    <property type="match status" value="1"/>
</dbReference>
<dbReference type="PIRSF" id="PIRSF001467">
    <property type="entry name" value="Peptidylpro_ismrse"/>
    <property type="match status" value="1"/>
</dbReference>
<protein>
    <recommendedName>
        <fullName evidence="3">Peptidyl-prolyl cis-trans isomerase</fullName>
        <shortName evidence="3">PPIase</shortName>
        <ecNumber evidence="3">5.2.1.8</ecNumber>
    </recommendedName>
</protein>
<feature type="signal peptide" evidence="4">
    <location>
        <begin position="1"/>
        <end position="15"/>
    </location>
</feature>
<organism evidence="6 7">
    <name type="scientific">Blepharisma stoltei</name>
    <dbReference type="NCBI Taxonomy" id="1481888"/>
    <lineage>
        <taxon>Eukaryota</taxon>
        <taxon>Sar</taxon>
        <taxon>Alveolata</taxon>
        <taxon>Ciliophora</taxon>
        <taxon>Postciliodesmatophora</taxon>
        <taxon>Heterotrichea</taxon>
        <taxon>Heterotrichida</taxon>
        <taxon>Blepharismidae</taxon>
        <taxon>Blepharisma</taxon>
    </lineage>
</organism>
<keyword evidence="2 3" id="KW-0413">Isomerase</keyword>
<dbReference type="Proteomes" id="UP001162131">
    <property type="component" value="Unassembled WGS sequence"/>
</dbReference>
<dbReference type="EC" id="5.2.1.8" evidence="3"/>
<dbReference type="PRINTS" id="PR00153">
    <property type="entry name" value="CSAPPISMRASE"/>
</dbReference>
<feature type="domain" description="PPIase cyclophilin-type" evidence="5">
    <location>
        <begin position="27"/>
        <end position="190"/>
    </location>
</feature>
<dbReference type="GO" id="GO:0016018">
    <property type="term" value="F:cyclosporin A binding"/>
    <property type="evidence" value="ECO:0007669"/>
    <property type="project" value="TreeGrafter"/>
</dbReference>
<evidence type="ECO:0000313" key="6">
    <source>
        <dbReference type="EMBL" id="CAG9311510.1"/>
    </source>
</evidence>
<dbReference type="PROSITE" id="PS50072">
    <property type="entry name" value="CSA_PPIASE_2"/>
    <property type="match status" value="1"/>
</dbReference>
<evidence type="ECO:0000256" key="4">
    <source>
        <dbReference type="SAM" id="SignalP"/>
    </source>
</evidence>
<dbReference type="AlphaFoldDB" id="A0AAU9ICA8"/>
<evidence type="ECO:0000256" key="3">
    <source>
        <dbReference type="RuleBase" id="RU363019"/>
    </source>
</evidence>
<dbReference type="Gene3D" id="2.40.100.10">
    <property type="entry name" value="Cyclophilin-like"/>
    <property type="match status" value="1"/>
</dbReference>
<dbReference type="GO" id="GO:0005737">
    <property type="term" value="C:cytoplasm"/>
    <property type="evidence" value="ECO:0007669"/>
    <property type="project" value="TreeGrafter"/>
</dbReference>
<accession>A0AAU9ICA8</accession>
<dbReference type="GO" id="GO:0003755">
    <property type="term" value="F:peptidyl-prolyl cis-trans isomerase activity"/>
    <property type="evidence" value="ECO:0007669"/>
    <property type="project" value="UniProtKB-UniRule"/>
</dbReference>
<comment type="catalytic activity">
    <reaction evidence="3">
        <text>[protein]-peptidylproline (omega=180) = [protein]-peptidylproline (omega=0)</text>
        <dbReference type="Rhea" id="RHEA:16237"/>
        <dbReference type="Rhea" id="RHEA-COMP:10747"/>
        <dbReference type="Rhea" id="RHEA-COMP:10748"/>
        <dbReference type="ChEBI" id="CHEBI:83833"/>
        <dbReference type="ChEBI" id="CHEBI:83834"/>
        <dbReference type="EC" id="5.2.1.8"/>
    </reaction>
</comment>
<proteinExistence type="inferred from homology"/>
<keyword evidence="4" id="KW-0732">Signal</keyword>
<keyword evidence="1 3" id="KW-0697">Rotamase</keyword>
<dbReference type="FunFam" id="2.40.100.10:FF:000023">
    <property type="entry name" value="Peptidyl-prolyl cis-trans isomerase"/>
    <property type="match status" value="1"/>
</dbReference>
<reference evidence="6" key="1">
    <citation type="submission" date="2021-09" db="EMBL/GenBank/DDBJ databases">
        <authorList>
            <consortium name="AG Swart"/>
            <person name="Singh M."/>
            <person name="Singh A."/>
            <person name="Seah K."/>
            <person name="Emmerich C."/>
        </authorList>
    </citation>
    <scope>NUCLEOTIDE SEQUENCE</scope>
    <source>
        <strain evidence="6">ATCC30299</strain>
    </source>
</reference>
<evidence type="ECO:0000256" key="1">
    <source>
        <dbReference type="ARBA" id="ARBA00023110"/>
    </source>
</evidence>
<dbReference type="Pfam" id="PF00160">
    <property type="entry name" value="Pro_isomerase"/>
    <property type="match status" value="1"/>
</dbReference>